<evidence type="ECO:0000256" key="3">
    <source>
        <dbReference type="ARBA" id="ARBA00022989"/>
    </source>
</evidence>
<evidence type="ECO:0000256" key="2">
    <source>
        <dbReference type="ARBA" id="ARBA00022692"/>
    </source>
</evidence>
<dbReference type="InterPro" id="IPR036465">
    <property type="entry name" value="vWFA_dom_sf"/>
</dbReference>
<sequence length="290" mass="32674">MQVSNIEALKLFFNKGALFKIFVLNSLFFIALSLLIIALARPRISSSDKIVTVDVVDIILVLDTSSSMLAEDFKPNRLEAVKQAAQDFIKNRNGDRIGLLVFGKETFIQCPLTVDYSVLNNLLTEVTVIERKYDGTAIGIAIANAINRLRANDSKSKVIILLSDGSNNSGAIDPISAAKMANEYNIRIYTIGAGTRQAVTYIPDRGYIRNEVDEDTLKKIALVTGGKYFRAIDKESLSDVYQEINDLEKSEITVNYFVQYREVYLYFLCLGFVILLFYELLSIIYFRRII</sequence>
<dbReference type="InterPro" id="IPR002035">
    <property type="entry name" value="VWF_A"/>
</dbReference>
<keyword evidence="4 5" id="KW-0472">Membrane</keyword>
<protein>
    <recommendedName>
        <fullName evidence="6">VWFA domain-containing protein</fullName>
    </recommendedName>
</protein>
<proteinExistence type="predicted"/>
<evidence type="ECO:0000259" key="6">
    <source>
        <dbReference type="PROSITE" id="PS50234"/>
    </source>
</evidence>
<feature type="domain" description="VWFA" evidence="6">
    <location>
        <begin position="57"/>
        <end position="244"/>
    </location>
</feature>
<organism evidence="7">
    <name type="scientific">marine metagenome</name>
    <dbReference type="NCBI Taxonomy" id="408172"/>
    <lineage>
        <taxon>unclassified sequences</taxon>
        <taxon>metagenomes</taxon>
        <taxon>ecological metagenomes</taxon>
    </lineage>
</organism>
<accession>A0A381PXY1</accession>
<dbReference type="Pfam" id="PF00092">
    <property type="entry name" value="VWA"/>
    <property type="match status" value="1"/>
</dbReference>
<keyword evidence="1" id="KW-1003">Cell membrane</keyword>
<dbReference type="InterPro" id="IPR050768">
    <property type="entry name" value="UPF0353/GerABKA_families"/>
</dbReference>
<dbReference type="PANTHER" id="PTHR22550:SF5">
    <property type="entry name" value="LEUCINE ZIPPER PROTEIN 4"/>
    <property type="match status" value="1"/>
</dbReference>
<dbReference type="SMART" id="SM00327">
    <property type="entry name" value="VWA"/>
    <property type="match status" value="1"/>
</dbReference>
<feature type="transmembrane region" description="Helical" evidence="5">
    <location>
        <begin position="263"/>
        <end position="286"/>
    </location>
</feature>
<dbReference type="PROSITE" id="PS50234">
    <property type="entry name" value="VWFA"/>
    <property type="match status" value="1"/>
</dbReference>
<dbReference type="AlphaFoldDB" id="A0A381PXY1"/>
<dbReference type="SUPFAM" id="SSF53300">
    <property type="entry name" value="vWA-like"/>
    <property type="match status" value="1"/>
</dbReference>
<dbReference type="Gene3D" id="3.40.50.410">
    <property type="entry name" value="von Willebrand factor, type A domain"/>
    <property type="match status" value="1"/>
</dbReference>
<evidence type="ECO:0000256" key="5">
    <source>
        <dbReference type="SAM" id="Phobius"/>
    </source>
</evidence>
<evidence type="ECO:0000256" key="1">
    <source>
        <dbReference type="ARBA" id="ARBA00022475"/>
    </source>
</evidence>
<reference evidence="7" key="1">
    <citation type="submission" date="2018-05" db="EMBL/GenBank/DDBJ databases">
        <authorList>
            <person name="Lanie J.A."/>
            <person name="Ng W.-L."/>
            <person name="Kazmierczak K.M."/>
            <person name="Andrzejewski T.M."/>
            <person name="Davidsen T.M."/>
            <person name="Wayne K.J."/>
            <person name="Tettelin H."/>
            <person name="Glass J.I."/>
            <person name="Rusch D."/>
            <person name="Podicherti R."/>
            <person name="Tsui H.-C.T."/>
            <person name="Winkler M.E."/>
        </authorList>
    </citation>
    <scope>NUCLEOTIDE SEQUENCE</scope>
</reference>
<evidence type="ECO:0000256" key="4">
    <source>
        <dbReference type="ARBA" id="ARBA00023136"/>
    </source>
</evidence>
<name>A0A381PXY1_9ZZZZ</name>
<feature type="transmembrane region" description="Helical" evidence="5">
    <location>
        <begin position="21"/>
        <end position="40"/>
    </location>
</feature>
<evidence type="ECO:0000313" key="7">
    <source>
        <dbReference type="EMBL" id="SUZ71915.1"/>
    </source>
</evidence>
<keyword evidence="3 5" id="KW-1133">Transmembrane helix</keyword>
<dbReference type="EMBL" id="UINC01001138">
    <property type="protein sequence ID" value="SUZ71915.1"/>
    <property type="molecule type" value="Genomic_DNA"/>
</dbReference>
<dbReference type="PANTHER" id="PTHR22550">
    <property type="entry name" value="SPORE GERMINATION PROTEIN"/>
    <property type="match status" value="1"/>
</dbReference>
<gene>
    <name evidence="7" type="ORF">METZ01_LOCUS24769</name>
</gene>
<keyword evidence="2 5" id="KW-0812">Transmembrane</keyword>